<name>A0A2H1HMJ8_9MICO</name>
<evidence type="ECO:0008006" key="3">
    <source>
        <dbReference type="Google" id="ProtNLM"/>
    </source>
</evidence>
<protein>
    <recommendedName>
        <fullName evidence="3">Transcriptional regulator, AbiEi antitoxin, Type IV TA system</fullName>
    </recommendedName>
</protein>
<dbReference type="EMBL" id="FXZD01000001">
    <property type="protein sequence ID" value="SMX64114.1"/>
    <property type="molecule type" value="Genomic_DNA"/>
</dbReference>
<sequence>MEAMFHLRDYSYEHLTELTLDGLLTRLTESTWVRRGAVLSSEDRMAALQAQIPPRLVLSHDIAWWVHSGLGRAPSPLTFITYPRRRYVDGCDVVVHELTITADEWELINDLPITTQDRTLYDLLLPHLRSPDERSARSVKNLIDELPTRVRQRFRLYLADMSRRPYIAHMRTVFERTCAASDRDRR</sequence>
<proteinExistence type="predicted"/>
<accession>A0A2H1HMJ8</accession>
<dbReference type="Proteomes" id="UP000234433">
    <property type="component" value="Unassembled WGS sequence"/>
</dbReference>
<dbReference type="AlphaFoldDB" id="A0A2H1HMJ8"/>
<organism evidence="1 2">
    <name type="scientific">Brevibacterium antiquum CNRZ 918</name>
    <dbReference type="NCBI Taxonomy" id="1255637"/>
    <lineage>
        <taxon>Bacteria</taxon>
        <taxon>Bacillati</taxon>
        <taxon>Actinomycetota</taxon>
        <taxon>Actinomycetes</taxon>
        <taxon>Micrococcales</taxon>
        <taxon>Brevibacteriaceae</taxon>
        <taxon>Brevibacterium</taxon>
    </lineage>
</organism>
<evidence type="ECO:0000313" key="2">
    <source>
        <dbReference type="Proteomes" id="UP000234433"/>
    </source>
</evidence>
<gene>
    <name evidence="1" type="ORF">BANT918_00187</name>
</gene>
<reference evidence="1 2" key="1">
    <citation type="submission" date="2017-03" db="EMBL/GenBank/DDBJ databases">
        <authorList>
            <person name="Afonso C.L."/>
            <person name="Miller P.J."/>
            <person name="Scott M.A."/>
            <person name="Spackman E."/>
            <person name="Goraichik I."/>
            <person name="Dimitrov K.M."/>
            <person name="Suarez D.L."/>
            <person name="Swayne D.E."/>
        </authorList>
    </citation>
    <scope>NUCLEOTIDE SEQUENCE [LARGE SCALE GENOMIC DNA]</scope>
    <source>
        <strain evidence="1 2">CNRZ 918</strain>
    </source>
</reference>
<dbReference type="RefSeq" id="WP_233430307.1">
    <property type="nucleotide sequence ID" value="NZ_FXZD01000001.1"/>
</dbReference>
<evidence type="ECO:0000313" key="1">
    <source>
        <dbReference type="EMBL" id="SMX64114.1"/>
    </source>
</evidence>